<feature type="compositionally biased region" description="Gly residues" evidence="1">
    <location>
        <begin position="323"/>
        <end position="345"/>
    </location>
</feature>
<dbReference type="OrthoDB" id="547877at2759"/>
<dbReference type="InterPro" id="IPR029058">
    <property type="entry name" value="AB_hydrolase_fold"/>
</dbReference>
<dbReference type="Gene3D" id="3.40.50.1820">
    <property type="entry name" value="alpha/beta hydrolase"/>
    <property type="match status" value="1"/>
</dbReference>
<evidence type="ECO:0000313" key="3">
    <source>
        <dbReference type="Proteomes" id="UP000247498"/>
    </source>
</evidence>
<dbReference type="STRING" id="307507.A0A2V0NUN8"/>
<reference evidence="2 3" key="1">
    <citation type="journal article" date="2018" name="Sci. Rep.">
        <title>Raphidocelis subcapitata (=Pseudokirchneriella subcapitata) provides an insight into genome evolution and environmental adaptations in the Sphaeropleales.</title>
        <authorList>
            <person name="Suzuki S."/>
            <person name="Yamaguchi H."/>
            <person name="Nakajima N."/>
            <person name="Kawachi M."/>
        </authorList>
    </citation>
    <scope>NUCLEOTIDE SEQUENCE [LARGE SCALE GENOMIC DNA]</scope>
    <source>
        <strain evidence="2 3">NIES-35</strain>
    </source>
</reference>
<sequence length="345" mass="34808">MTRFHWLVEKRVGAFVPPGGVAPCAGEPGLVDVMCEAELPGCARTLRACLTMQAAALTDAAPRDLGIALAYGDAPGLEWRGPLATALATAFAREGYLVVREIGPHSDEVARQRAFEKCLDTAATSPYGRRIARWLLAGLGNGARVAAVAGARARAAVAGQMLFAYPLAAPMPTIKGSTMPDSAMPLLRLIVPALLVAPGADGACPLAALRMALKAATSPDVRLVVAEGTDGSFRAPGAAAVSPELLASLLRDALAFAAAAAGGRLDDCGLARVKGPEDGAPTPAQLAAVQAAHLRMQEEDALAFQAPPLSLLPPEEEADDAAAGGGGGEQQQDGTAGGGGGDGGA</sequence>
<gene>
    <name evidence="2" type="ORF">Rsub_03661</name>
</gene>
<evidence type="ECO:0000256" key="1">
    <source>
        <dbReference type="SAM" id="MobiDB-lite"/>
    </source>
</evidence>
<dbReference type="Proteomes" id="UP000247498">
    <property type="component" value="Unassembled WGS sequence"/>
</dbReference>
<dbReference type="InParanoid" id="A0A2V0NUN8"/>
<dbReference type="EMBL" id="BDRX01000023">
    <property type="protein sequence ID" value="GBF91341.1"/>
    <property type="molecule type" value="Genomic_DNA"/>
</dbReference>
<comment type="caution">
    <text evidence="2">The sequence shown here is derived from an EMBL/GenBank/DDBJ whole genome shotgun (WGS) entry which is preliminary data.</text>
</comment>
<evidence type="ECO:0000313" key="2">
    <source>
        <dbReference type="EMBL" id="GBF91341.1"/>
    </source>
</evidence>
<name>A0A2V0NUN8_9CHLO</name>
<organism evidence="2 3">
    <name type="scientific">Raphidocelis subcapitata</name>
    <dbReference type="NCBI Taxonomy" id="307507"/>
    <lineage>
        <taxon>Eukaryota</taxon>
        <taxon>Viridiplantae</taxon>
        <taxon>Chlorophyta</taxon>
        <taxon>core chlorophytes</taxon>
        <taxon>Chlorophyceae</taxon>
        <taxon>CS clade</taxon>
        <taxon>Sphaeropleales</taxon>
        <taxon>Selenastraceae</taxon>
        <taxon>Raphidocelis</taxon>
    </lineage>
</organism>
<keyword evidence="3" id="KW-1185">Reference proteome</keyword>
<proteinExistence type="predicted"/>
<protein>
    <submittedName>
        <fullName evidence="2">Uncharacterized protein</fullName>
    </submittedName>
</protein>
<dbReference type="SUPFAM" id="SSF53474">
    <property type="entry name" value="alpha/beta-Hydrolases"/>
    <property type="match status" value="1"/>
</dbReference>
<feature type="region of interest" description="Disordered" evidence="1">
    <location>
        <begin position="305"/>
        <end position="345"/>
    </location>
</feature>
<dbReference type="AlphaFoldDB" id="A0A2V0NUN8"/>
<accession>A0A2V0NUN8</accession>